<dbReference type="PANTHER" id="PTHR48100">
    <property type="entry name" value="BROAD-SPECIFICITY PHOSPHATASE YOR283W-RELATED"/>
    <property type="match status" value="1"/>
</dbReference>
<dbReference type="InterPro" id="IPR013078">
    <property type="entry name" value="His_Pase_superF_clade-1"/>
</dbReference>
<dbReference type="EMBL" id="CAEZXQ010000033">
    <property type="protein sequence ID" value="CAB4689984.1"/>
    <property type="molecule type" value="Genomic_DNA"/>
</dbReference>
<dbReference type="PANTHER" id="PTHR48100:SF51">
    <property type="entry name" value="PHOSPHOGLYCERATE MUTASE"/>
    <property type="match status" value="1"/>
</dbReference>
<dbReference type="CDD" id="cd07067">
    <property type="entry name" value="HP_PGM_like"/>
    <property type="match status" value="1"/>
</dbReference>
<dbReference type="InterPro" id="IPR050275">
    <property type="entry name" value="PGM_Phosphatase"/>
</dbReference>
<dbReference type="InterPro" id="IPR029033">
    <property type="entry name" value="His_PPase_superfam"/>
</dbReference>
<dbReference type="SMART" id="SM00855">
    <property type="entry name" value="PGAM"/>
    <property type="match status" value="1"/>
</dbReference>
<accession>A0A6J6NZY8</accession>
<sequence length="206" mass="23086">MAQTIHFVRHGEVHNPEKILYGLQPGWRLSDRGKEMAAVIGQWSTKLDLGAIHASPLQRAQETVAPIIAKHKLSLTTDKNLIEASNVFEGKKFELGSGVLRHPASWRYLYNPWKPSWGEPYDQLISRMLKGLFAARDAAGGKDAICVSHQLPIWILRSAVEGRRLLHDPRKRECTLASVTSFELDSEGMISSVSYSEPAKHLLPKK</sequence>
<dbReference type="Pfam" id="PF00300">
    <property type="entry name" value="His_Phos_1"/>
    <property type="match status" value="1"/>
</dbReference>
<dbReference type="SUPFAM" id="SSF53254">
    <property type="entry name" value="Phosphoglycerate mutase-like"/>
    <property type="match status" value="1"/>
</dbReference>
<dbReference type="AlphaFoldDB" id="A0A6J6NZY8"/>
<proteinExistence type="predicted"/>
<organism evidence="1">
    <name type="scientific">freshwater metagenome</name>
    <dbReference type="NCBI Taxonomy" id="449393"/>
    <lineage>
        <taxon>unclassified sequences</taxon>
        <taxon>metagenomes</taxon>
        <taxon>ecological metagenomes</taxon>
    </lineage>
</organism>
<dbReference type="GO" id="GO:0016791">
    <property type="term" value="F:phosphatase activity"/>
    <property type="evidence" value="ECO:0007669"/>
    <property type="project" value="TreeGrafter"/>
</dbReference>
<reference evidence="1" key="1">
    <citation type="submission" date="2020-05" db="EMBL/GenBank/DDBJ databases">
        <authorList>
            <person name="Chiriac C."/>
            <person name="Salcher M."/>
            <person name="Ghai R."/>
            <person name="Kavagutti S V."/>
        </authorList>
    </citation>
    <scope>NUCLEOTIDE SEQUENCE</scope>
</reference>
<name>A0A6J6NZY8_9ZZZZ</name>
<protein>
    <submittedName>
        <fullName evidence="1">Unannotated protein</fullName>
    </submittedName>
</protein>
<evidence type="ECO:0000313" key="1">
    <source>
        <dbReference type="EMBL" id="CAB4689984.1"/>
    </source>
</evidence>
<gene>
    <name evidence="1" type="ORF">UFOPK2576_00371</name>
</gene>
<dbReference type="Gene3D" id="3.40.50.1240">
    <property type="entry name" value="Phosphoglycerate mutase-like"/>
    <property type="match status" value="1"/>
</dbReference>
<dbReference type="GO" id="GO:0005737">
    <property type="term" value="C:cytoplasm"/>
    <property type="evidence" value="ECO:0007669"/>
    <property type="project" value="TreeGrafter"/>
</dbReference>